<dbReference type="STRING" id="47864.GA0070560_114124"/>
<name>A0A1C5IQC9_9ACTN</name>
<dbReference type="Proteomes" id="UP000199408">
    <property type="component" value="Unassembled WGS sequence"/>
</dbReference>
<protein>
    <recommendedName>
        <fullName evidence="3">DUF1440 domain-containing protein</fullName>
    </recommendedName>
</protein>
<gene>
    <name evidence="1" type="ORF">GA0070560_114124</name>
</gene>
<proteinExistence type="predicted"/>
<dbReference type="RefSeq" id="WP_091299191.1">
    <property type="nucleotide sequence ID" value="NZ_FMDN01000014.1"/>
</dbReference>
<dbReference type="EMBL" id="FMDN01000014">
    <property type="protein sequence ID" value="SCG60209.1"/>
    <property type="molecule type" value="Genomic_DNA"/>
</dbReference>
<organism evidence="1 2">
    <name type="scientific">Micromonospora halophytica</name>
    <dbReference type="NCBI Taxonomy" id="47864"/>
    <lineage>
        <taxon>Bacteria</taxon>
        <taxon>Bacillati</taxon>
        <taxon>Actinomycetota</taxon>
        <taxon>Actinomycetes</taxon>
        <taxon>Micromonosporales</taxon>
        <taxon>Micromonosporaceae</taxon>
        <taxon>Micromonospora</taxon>
    </lineage>
</organism>
<keyword evidence="2" id="KW-1185">Reference proteome</keyword>
<dbReference type="OrthoDB" id="4569917at2"/>
<sequence length="148" mass="14828">MTPTSRALIAGAAGASALNAVTYLDMAVRARPASSAGEDSAARLADLAHVDLGDQQTGENRKSGLGPLLGYATSVAAAGVYAAAGGRRLPTAVSALALTGLAMIASNAPMTALKITDPRSWSAADWVTDLVPHLAYGAVTAVALKALR</sequence>
<dbReference type="AlphaFoldDB" id="A0A1C5IQC9"/>
<evidence type="ECO:0000313" key="2">
    <source>
        <dbReference type="Proteomes" id="UP000199408"/>
    </source>
</evidence>
<accession>A0A1C5IQC9</accession>
<reference evidence="2" key="1">
    <citation type="submission" date="2016-06" db="EMBL/GenBank/DDBJ databases">
        <authorList>
            <person name="Varghese N."/>
        </authorList>
    </citation>
    <scope>NUCLEOTIDE SEQUENCE [LARGE SCALE GENOMIC DNA]</scope>
    <source>
        <strain evidence="2">DSM 43171</strain>
    </source>
</reference>
<evidence type="ECO:0000313" key="1">
    <source>
        <dbReference type="EMBL" id="SCG60209.1"/>
    </source>
</evidence>
<evidence type="ECO:0008006" key="3">
    <source>
        <dbReference type="Google" id="ProtNLM"/>
    </source>
</evidence>